<feature type="binding site" evidence="12">
    <location>
        <position position="190"/>
    </location>
    <ligand>
        <name>[4Fe-4S] cluster</name>
        <dbReference type="ChEBI" id="CHEBI:49883"/>
    </ligand>
</feature>
<evidence type="ECO:0000256" key="2">
    <source>
        <dbReference type="ARBA" id="ARBA00022485"/>
    </source>
</evidence>
<dbReference type="Gene3D" id="1.10.340.30">
    <property type="entry name" value="Hypothetical protein, domain 2"/>
    <property type="match status" value="1"/>
</dbReference>
<dbReference type="PaxDb" id="263820-PTO0898"/>
<dbReference type="GO" id="GO:0046872">
    <property type="term" value="F:metal ion binding"/>
    <property type="evidence" value="ECO:0007669"/>
    <property type="project" value="UniProtKB-KW"/>
</dbReference>
<evidence type="ECO:0000256" key="6">
    <source>
        <dbReference type="ARBA" id="ARBA00023004"/>
    </source>
</evidence>
<dbReference type="OrthoDB" id="84708at2157"/>
<dbReference type="EC" id="4.2.99.18" evidence="12"/>
<dbReference type="Gene3D" id="1.10.1670.10">
    <property type="entry name" value="Helix-hairpin-Helix base-excision DNA repair enzymes (C-terminal)"/>
    <property type="match status" value="1"/>
</dbReference>
<keyword evidence="12" id="KW-0238">DNA-binding</keyword>
<keyword evidence="9 12" id="KW-0456">Lyase</keyword>
<dbReference type="eggNOG" id="arCOG00459">
    <property type="taxonomic scope" value="Archaea"/>
</dbReference>
<keyword evidence="7 12" id="KW-0411">Iron-sulfur</keyword>
<evidence type="ECO:0000256" key="1">
    <source>
        <dbReference type="ARBA" id="ARBA00008343"/>
    </source>
</evidence>
<dbReference type="FunFam" id="1.10.340.30:FF:000001">
    <property type="entry name" value="Endonuclease III"/>
    <property type="match status" value="1"/>
</dbReference>
<dbReference type="Proteomes" id="UP000000438">
    <property type="component" value="Chromosome"/>
</dbReference>
<keyword evidence="6 12" id="KW-0408">Iron</keyword>
<comment type="catalytic activity">
    <reaction evidence="12">
        <text>2'-deoxyribonucleotide-(2'-deoxyribose 5'-phosphate)-2'-deoxyribonucleotide-DNA = a 3'-end 2'-deoxyribonucleotide-(2,3-dehydro-2,3-deoxyribose 5'-phosphate)-DNA + a 5'-end 5'-phospho-2'-deoxyribonucleoside-DNA + H(+)</text>
        <dbReference type="Rhea" id="RHEA:66592"/>
        <dbReference type="Rhea" id="RHEA-COMP:13180"/>
        <dbReference type="Rhea" id="RHEA-COMP:16897"/>
        <dbReference type="Rhea" id="RHEA-COMP:17067"/>
        <dbReference type="ChEBI" id="CHEBI:15378"/>
        <dbReference type="ChEBI" id="CHEBI:136412"/>
        <dbReference type="ChEBI" id="CHEBI:157695"/>
        <dbReference type="ChEBI" id="CHEBI:167181"/>
        <dbReference type="EC" id="4.2.99.18"/>
    </reaction>
</comment>
<feature type="binding site" evidence="12">
    <location>
        <position position="199"/>
    </location>
    <ligand>
        <name>[4Fe-4S] cluster</name>
        <dbReference type="ChEBI" id="CHEBI:49883"/>
    </ligand>
</feature>
<keyword evidence="2 12" id="KW-0004">4Fe-4S</keyword>
<dbReference type="SMART" id="SM00478">
    <property type="entry name" value="ENDO3c"/>
    <property type="match status" value="1"/>
</dbReference>
<dbReference type="PANTHER" id="PTHR43286">
    <property type="entry name" value="ENDONUCLEASE III-LIKE PROTEIN 1"/>
    <property type="match status" value="1"/>
</dbReference>
<dbReference type="InterPro" id="IPR005759">
    <property type="entry name" value="Nth"/>
</dbReference>
<dbReference type="PROSITE" id="PS00764">
    <property type="entry name" value="ENDONUCLEASE_III_1"/>
    <property type="match status" value="1"/>
</dbReference>
<dbReference type="GO" id="GO:0006289">
    <property type="term" value="P:nucleotide-excision repair"/>
    <property type="evidence" value="ECO:0007669"/>
    <property type="project" value="TreeGrafter"/>
</dbReference>
<dbReference type="InParanoid" id="Q6L0L9"/>
<dbReference type="GO" id="GO:0000703">
    <property type="term" value="F:oxidized pyrimidine nucleobase lesion DNA N-glycosylase activity"/>
    <property type="evidence" value="ECO:0007669"/>
    <property type="project" value="TreeGrafter"/>
</dbReference>
<dbReference type="PATRIC" id="fig|263820.9.peg.936"/>
<dbReference type="GO" id="GO:0141016">
    <property type="term" value="F:G/T mismatch-specific thymine-DNA glycosylase activity"/>
    <property type="evidence" value="ECO:0007669"/>
    <property type="project" value="UniProtKB-EC"/>
</dbReference>
<proteinExistence type="inferred from homology"/>
<keyword evidence="14" id="KW-0540">Nuclease</keyword>
<dbReference type="KEGG" id="pto:PTO0898"/>
<dbReference type="InterPro" id="IPR023170">
    <property type="entry name" value="HhH_base_excis_C"/>
</dbReference>
<keyword evidence="10 12" id="KW-0326">Glycosidase</keyword>
<dbReference type="FunCoup" id="Q6L0L9">
    <property type="interactions" value="51"/>
</dbReference>
<evidence type="ECO:0000313" key="15">
    <source>
        <dbReference type="Proteomes" id="UP000000438"/>
    </source>
</evidence>
<dbReference type="GO" id="GO:0140078">
    <property type="term" value="F:class I DNA-(apurinic or apyrimidinic site) endonuclease activity"/>
    <property type="evidence" value="ECO:0007669"/>
    <property type="project" value="UniProtKB-EC"/>
</dbReference>
<dbReference type="InterPro" id="IPR000445">
    <property type="entry name" value="HhH_motif"/>
</dbReference>
<dbReference type="CDD" id="cd00056">
    <property type="entry name" value="ENDO3c"/>
    <property type="match status" value="1"/>
</dbReference>
<dbReference type="GO" id="GO:0051539">
    <property type="term" value="F:4 iron, 4 sulfur cluster binding"/>
    <property type="evidence" value="ECO:0007669"/>
    <property type="project" value="UniProtKB-UniRule"/>
</dbReference>
<accession>Q6L0L9</accession>
<feature type="domain" description="HhH-GPD" evidence="13">
    <location>
        <begin position="34"/>
        <end position="181"/>
    </location>
</feature>
<dbReference type="InterPro" id="IPR003651">
    <property type="entry name" value="Endonuclease3_FeS-loop_motif"/>
</dbReference>
<protein>
    <recommendedName>
        <fullName evidence="12">Endonuclease III</fullName>
        <ecNumber evidence="12">4.2.99.18</ecNumber>
    </recommendedName>
    <alternativeName>
        <fullName evidence="12">DNA-(apurinic or apyrimidinic site) lyase</fullName>
    </alternativeName>
</protein>
<dbReference type="GO" id="GO:0003677">
    <property type="term" value="F:DNA binding"/>
    <property type="evidence" value="ECO:0007669"/>
    <property type="project" value="UniProtKB-UniRule"/>
</dbReference>
<evidence type="ECO:0000259" key="13">
    <source>
        <dbReference type="SMART" id="SM00478"/>
    </source>
</evidence>
<evidence type="ECO:0000256" key="7">
    <source>
        <dbReference type="ARBA" id="ARBA00023014"/>
    </source>
</evidence>
<dbReference type="SUPFAM" id="SSF48150">
    <property type="entry name" value="DNA-glycosylase"/>
    <property type="match status" value="1"/>
</dbReference>
<dbReference type="STRING" id="263820.PTO0898"/>
<evidence type="ECO:0000256" key="4">
    <source>
        <dbReference type="ARBA" id="ARBA00022763"/>
    </source>
</evidence>
<gene>
    <name evidence="12" type="primary">nth</name>
    <name evidence="14" type="ordered locus">PTO0898</name>
</gene>
<keyword evidence="5 12" id="KW-0378">Hydrolase</keyword>
<comment type="function">
    <text evidence="12">DNA repair enzyme that has both DNA N-glycosylase activity and AP-lyase activity. The DNA N-glycosylase activity releases various damaged pyrimidines from DNA by cleaving the N-glycosidic bond, leaving an AP (apurinic/apyrimidinic) site. The AP-lyase activity cleaves the phosphodiester bond 3' to the AP site by a beta-elimination, leaving a 3'-terminal unsaturated sugar and a product with a terminal 5'-phosphate.</text>
</comment>
<dbReference type="HAMAP" id="MF_00942">
    <property type="entry name" value="Nth"/>
    <property type="match status" value="1"/>
</dbReference>
<organism evidence="14 15">
    <name type="scientific">Picrophilus torridus (strain ATCC 700027 / DSM 9790 / JCM 10055 / NBRC 100828 / KAW 2/3)</name>
    <dbReference type="NCBI Taxonomy" id="1122961"/>
    <lineage>
        <taxon>Archaea</taxon>
        <taxon>Methanobacteriati</taxon>
        <taxon>Thermoplasmatota</taxon>
        <taxon>Thermoplasmata</taxon>
        <taxon>Thermoplasmatales</taxon>
        <taxon>Picrophilaceae</taxon>
        <taxon>Picrophilus</taxon>
    </lineage>
</organism>
<dbReference type="AlphaFoldDB" id="Q6L0L9"/>
<dbReference type="InterPro" id="IPR004035">
    <property type="entry name" value="Endouclease-III_FeS-bd_BS"/>
</dbReference>
<dbReference type="InterPro" id="IPR003265">
    <property type="entry name" value="HhH-GPD_domain"/>
</dbReference>
<reference evidence="14 15" key="1">
    <citation type="journal article" date="2004" name="Proc. Natl. Acad. Sci. U.S.A.">
        <title>Genome sequence of Picrophilus torridus and its implications for life around pH 0.</title>
        <authorList>
            <person name="Futterer O."/>
            <person name="Angelov A."/>
            <person name="Liesegang H."/>
            <person name="Gottschalk G."/>
            <person name="Schleper C."/>
            <person name="Schepers B."/>
            <person name="Dock C."/>
            <person name="Antranikian G."/>
            <person name="Liebl W."/>
        </authorList>
    </citation>
    <scope>NUCLEOTIDE SEQUENCE [LARGE SCALE GENOMIC DNA]</scope>
    <source>
        <strain evidence="15">ATCC 700027 / DSM 9790 / JCM 10055 / NBRC 100828</strain>
    </source>
</reference>
<keyword evidence="14" id="KW-0255">Endonuclease</keyword>
<comment type="cofactor">
    <cofactor evidence="12">
        <name>[4Fe-4S] cluster</name>
        <dbReference type="ChEBI" id="CHEBI:49883"/>
    </cofactor>
    <text evidence="12">Binds 1 [4Fe-4S] cluster.</text>
</comment>
<evidence type="ECO:0000256" key="8">
    <source>
        <dbReference type="ARBA" id="ARBA00023204"/>
    </source>
</evidence>
<evidence type="ECO:0000256" key="11">
    <source>
        <dbReference type="ARBA" id="ARBA00052915"/>
    </source>
</evidence>
<keyword evidence="8 12" id="KW-0234">DNA repair</keyword>
<evidence type="ECO:0000256" key="10">
    <source>
        <dbReference type="ARBA" id="ARBA00023295"/>
    </source>
</evidence>
<evidence type="ECO:0000256" key="9">
    <source>
        <dbReference type="ARBA" id="ARBA00023239"/>
    </source>
</evidence>
<dbReference type="SMART" id="SM00525">
    <property type="entry name" value="FES"/>
    <property type="match status" value="1"/>
</dbReference>
<keyword evidence="4 12" id="KW-0227">DNA damage</keyword>
<evidence type="ECO:0000256" key="3">
    <source>
        <dbReference type="ARBA" id="ARBA00022723"/>
    </source>
</evidence>
<dbReference type="GeneID" id="2844112"/>
<comment type="similarity">
    <text evidence="1 12">Belongs to the Nth/MutY family.</text>
</comment>
<evidence type="ECO:0000256" key="5">
    <source>
        <dbReference type="ARBA" id="ARBA00022801"/>
    </source>
</evidence>
<dbReference type="Pfam" id="PF00633">
    <property type="entry name" value="HHH"/>
    <property type="match status" value="1"/>
</dbReference>
<dbReference type="Pfam" id="PF00730">
    <property type="entry name" value="HhH-GPD"/>
    <property type="match status" value="1"/>
</dbReference>
<dbReference type="HOGENOM" id="CLU_012862_3_3_2"/>
<evidence type="ECO:0000256" key="12">
    <source>
        <dbReference type="HAMAP-Rule" id="MF_00942"/>
    </source>
</evidence>
<dbReference type="PIRSF" id="PIRSF001435">
    <property type="entry name" value="Nth"/>
    <property type="match status" value="1"/>
</dbReference>
<dbReference type="PANTHER" id="PTHR43286:SF1">
    <property type="entry name" value="ENDONUCLEASE III-LIKE PROTEIN 1"/>
    <property type="match status" value="1"/>
</dbReference>
<dbReference type="GO" id="GO:0006285">
    <property type="term" value="P:base-excision repair, AP site formation"/>
    <property type="evidence" value="ECO:0007669"/>
    <property type="project" value="TreeGrafter"/>
</dbReference>
<comment type="catalytic activity">
    <reaction evidence="11">
        <text>Hydrolyzes mismatched double-stranded DNA and polynucleotides, releasing free thymine.</text>
        <dbReference type="EC" id="3.2.2.29"/>
    </reaction>
</comment>
<name>Q6L0L9_PICTO</name>
<sequence length="215" mass="24616">MKDFVSIYKKIKMQAPEHHFEFRDPFWVLITTILSQRTKDNVTDASARALYNRYHDAAGLAMAKPEDVKKIIKNVGFSNVKSKRVIDAAKYILKNYNGNVPDTYEELMKIKGVGTKTANIVLTQSFNKPAIPVDTHVHRIVNRIGFVNTRTPEETETELKKIIPLEYQIEFNPVLVEFGKNICKPVSPKCDMCLVRDCCDYYSRKSINNVKANKA</sequence>
<evidence type="ECO:0000313" key="14">
    <source>
        <dbReference type="EMBL" id="AAT43483.1"/>
    </source>
</evidence>
<keyword evidence="3 12" id="KW-0479">Metal-binding</keyword>
<feature type="binding site" evidence="12">
    <location>
        <position position="183"/>
    </location>
    <ligand>
        <name>[4Fe-4S] cluster</name>
        <dbReference type="ChEBI" id="CHEBI:49883"/>
    </ligand>
</feature>
<dbReference type="RefSeq" id="WP_011177699.1">
    <property type="nucleotide sequence ID" value="NC_005877.1"/>
</dbReference>
<dbReference type="EMBL" id="AE017261">
    <property type="protein sequence ID" value="AAT43483.1"/>
    <property type="molecule type" value="Genomic_DNA"/>
</dbReference>
<feature type="binding site" evidence="12">
    <location>
        <position position="193"/>
    </location>
    <ligand>
        <name>[4Fe-4S] cluster</name>
        <dbReference type="ChEBI" id="CHEBI:49883"/>
    </ligand>
</feature>
<dbReference type="InterPro" id="IPR011257">
    <property type="entry name" value="DNA_glycosylase"/>
</dbReference>